<feature type="region of interest" description="Disordered" evidence="6">
    <location>
        <begin position="121"/>
        <end position="151"/>
    </location>
</feature>
<evidence type="ECO:0000313" key="8">
    <source>
        <dbReference type="EMBL" id="OSX68703.1"/>
    </source>
</evidence>
<evidence type="ECO:0000256" key="3">
    <source>
        <dbReference type="ARBA" id="ARBA00022737"/>
    </source>
</evidence>
<dbReference type="GO" id="GO:0006351">
    <property type="term" value="P:DNA-templated transcription"/>
    <property type="evidence" value="ECO:0007669"/>
    <property type="project" value="InterPro"/>
</dbReference>
<reference evidence="8 9" key="1">
    <citation type="submission" date="2017-03" db="EMBL/GenBank/DDBJ databases">
        <title>WGS assembly of Porphyra umbilicalis.</title>
        <authorList>
            <person name="Brawley S.H."/>
            <person name="Blouin N.A."/>
            <person name="Ficko-Blean E."/>
            <person name="Wheeler G.L."/>
            <person name="Lohr M."/>
            <person name="Goodson H.V."/>
            <person name="Jenkins J.W."/>
            <person name="Blaby-Haas C.E."/>
            <person name="Helliwell K.E."/>
            <person name="Chan C."/>
            <person name="Marriage T."/>
            <person name="Bhattacharya D."/>
            <person name="Klein A.S."/>
            <person name="Badis Y."/>
            <person name="Brodie J."/>
            <person name="Cao Y."/>
            <person name="Collen J."/>
            <person name="Dittami S.M."/>
            <person name="Gachon C.M."/>
            <person name="Green B.R."/>
            <person name="Karpowicz S."/>
            <person name="Kim J.W."/>
            <person name="Kudahl U."/>
            <person name="Lin S."/>
            <person name="Michel G."/>
            <person name="Mittag M."/>
            <person name="Olson B.J."/>
            <person name="Pangilinan J."/>
            <person name="Peng Y."/>
            <person name="Qiu H."/>
            <person name="Shu S."/>
            <person name="Singer J.T."/>
            <person name="Smith A.G."/>
            <person name="Sprecher B.N."/>
            <person name="Wagner V."/>
            <person name="Wang W."/>
            <person name="Wang Z.-Y."/>
            <person name="Yan J."/>
            <person name="Yarish C."/>
            <person name="Zoeuner-Riek S."/>
            <person name="Zhuang Y."/>
            <person name="Zou Y."/>
            <person name="Lindquist E.A."/>
            <person name="Grimwood J."/>
            <person name="Barry K."/>
            <person name="Rokhsar D.S."/>
            <person name="Schmutz J."/>
            <person name="Stiller J.W."/>
            <person name="Grossman A.R."/>
            <person name="Prochnik S.E."/>
        </authorList>
    </citation>
    <scope>NUCLEOTIDE SEQUENCE [LARGE SCALE GENOMIC DNA]</scope>
    <source>
        <strain evidence="8">4086291</strain>
    </source>
</reference>
<dbReference type="Proteomes" id="UP000218209">
    <property type="component" value="Unassembled WGS sequence"/>
</dbReference>
<proteinExistence type="predicted"/>
<feature type="region of interest" description="Disordered" evidence="6">
    <location>
        <begin position="325"/>
        <end position="351"/>
    </location>
</feature>
<organism evidence="8 9">
    <name type="scientific">Porphyra umbilicalis</name>
    <name type="common">Purple laver</name>
    <name type="synonym">Red alga</name>
    <dbReference type="NCBI Taxonomy" id="2786"/>
    <lineage>
        <taxon>Eukaryota</taxon>
        <taxon>Rhodophyta</taxon>
        <taxon>Bangiophyceae</taxon>
        <taxon>Bangiales</taxon>
        <taxon>Bangiaceae</taxon>
        <taxon>Porphyra</taxon>
    </lineage>
</organism>
<dbReference type="GO" id="GO:0000417">
    <property type="term" value="C:HIR complex"/>
    <property type="evidence" value="ECO:0007669"/>
    <property type="project" value="TreeGrafter"/>
</dbReference>
<keyword evidence="4" id="KW-0156">Chromatin regulator</keyword>
<dbReference type="OrthoDB" id="1741719at2759"/>
<dbReference type="InterPro" id="IPR011494">
    <property type="entry name" value="HIRA-like_C"/>
</dbReference>
<evidence type="ECO:0000313" key="9">
    <source>
        <dbReference type="Proteomes" id="UP000218209"/>
    </source>
</evidence>
<feature type="non-terminal residue" evidence="8">
    <location>
        <position position="1"/>
    </location>
</feature>
<keyword evidence="3" id="KW-0677">Repeat</keyword>
<dbReference type="Pfam" id="PF07569">
    <property type="entry name" value="Hira"/>
    <property type="match status" value="1"/>
</dbReference>
<dbReference type="PANTHER" id="PTHR13831:SF0">
    <property type="entry name" value="PROTEIN HIRA"/>
    <property type="match status" value="1"/>
</dbReference>
<feature type="compositionally biased region" description="Low complexity" evidence="6">
    <location>
        <begin position="1"/>
        <end position="13"/>
    </location>
</feature>
<feature type="region of interest" description="Disordered" evidence="6">
    <location>
        <begin position="1"/>
        <end position="36"/>
    </location>
</feature>
<keyword evidence="9" id="KW-1185">Reference proteome</keyword>
<dbReference type="PANTHER" id="PTHR13831">
    <property type="entry name" value="MEMBER OF THE HIR1 FAMILY OF WD-REPEAT PROTEINS"/>
    <property type="match status" value="1"/>
</dbReference>
<evidence type="ECO:0000256" key="2">
    <source>
        <dbReference type="ARBA" id="ARBA00022574"/>
    </source>
</evidence>
<dbReference type="EMBL" id="KV920183">
    <property type="protein sequence ID" value="OSX68703.1"/>
    <property type="molecule type" value="Genomic_DNA"/>
</dbReference>
<evidence type="ECO:0000256" key="1">
    <source>
        <dbReference type="ARBA" id="ARBA00004123"/>
    </source>
</evidence>
<evidence type="ECO:0000256" key="6">
    <source>
        <dbReference type="SAM" id="MobiDB-lite"/>
    </source>
</evidence>
<dbReference type="GO" id="GO:0005634">
    <property type="term" value="C:nucleus"/>
    <property type="evidence" value="ECO:0007669"/>
    <property type="project" value="UniProtKB-SubCell"/>
</dbReference>
<feature type="domain" description="Protein HIRA-like C-terminal" evidence="7">
    <location>
        <begin position="372"/>
        <end position="574"/>
    </location>
</feature>
<sequence>PGAAPPRALPRVLPGGGAPPPAGKAGGGATPASAAAPAAAAASPVAAVSVPRTSVPAASPAAAIGSPVHSRGFGAAAAAFPASAGGTAAAAAAAPPPVVQRVVPRRRASAAAAAVMGGRAASAPTTPAAAPAAAAPAAARGGATPPPAPTPSAAMDKLLVMELPPPLSAAALAAVEKGNDGAPLAAASIRGLRTPLLPAAATATPVATAGAVTVRAIDARSPPTLVEVLPPAAAGAVAAASTLLVSRGGVVGWRDFLPAATPVVAVAGAAGRFVAVATVDGLLRLYSAQGGRRLAPPLALDSPPHVMEADVVGGVGGAGGVVRLGKDGGEGSSSDDNDWGGRGGGGAAGATAAGSVALPRVLAGRTTGRRGERWHLLLVTRSGLCTVYDVRTLQLVVTRCAASLLARVRTTGSAQADGDGGGPPTELYRSIVLGRVTPSGEPLLALSDGTTFLYDRRLAAWLRVAGGGDATYSEFTFAAATPSAAGSGGLVHRLQARAAATEAAAAASDAAAGGGGGGGAATAALTALAAEADARRASVETLGHLETLVWTAARLRSGGELRYYLACYAARLATVAGEAGGGGGGGGSAAGAAATGDRDPDAAAAGARLRELCDGLMEAAAAGGVGGSTGVALLKETVLPVVAANRGMQRLVAGYTDSLRELP</sequence>
<dbReference type="GO" id="GO:0000785">
    <property type="term" value="C:chromatin"/>
    <property type="evidence" value="ECO:0007669"/>
    <property type="project" value="TreeGrafter"/>
</dbReference>
<gene>
    <name evidence="8" type="ORF">BU14_2366s0001</name>
</gene>
<dbReference type="GO" id="GO:0006338">
    <property type="term" value="P:chromatin remodeling"/>
    <property type="evidence" value="ECO:0007669"/>
    <property type="project" value="InterPro"/>
</dbReference>
<evidence type="ECO:0000256" key="5">
    <source>
        <dbReference type="ARBA" id="ARBA00023242"/>
    </source>
</evidence>
<keyword evidence="5" id="KW-0539">Nucleus</keyword>
<keyword evidence="2" id="KW-0853">WD repeat</keyword>
<dbReference type="InterPro" id="IPR031120">
    <property type="entry name" value="HIR1-like"/>
</dbReference>
<evidence type="ECO:0000259" key="7">
    <source>
        <dbReference type="Pfam" id="PF07569"/>
    </source>
</evidence>
<feature type="compositionally biased region" description="Low complexity" evidence="6">
    <location>
        <begin position="121"/>
        <end position="143"/>
    </location>
</feature>
<comment type="subcellular location">
    <subcellularLocation>
        <location evidence="1">Nucleus</location>
    </subcellularLocation>
</comment>
<protein>
    <recommendedName>
        <fullName evidence="7">Protein HIRA-like C-terminal domain-containing protein</fullName>
    </recommendedName>
</protein>
<accession>A0A1X6NK20</accession>
<name>A0A1X6NK20_PORUM</name>
<dbReference type="AlphaFoldDB" id="A0A1X6NK20"/>
<dbReference type="GO" id="GO:0031491">
    <property type="term" value="F:nucleosome binding"/>
    <property type="evidence" value="ECO:0007669"/>
    <property type="project" value="TreeGrafter"/>
</dbReference>
<feature type="non-terminal residue" evidence="8">
    <location>
        <position position="663"/>
    </location>
</feature>
<dbReference type="GO" id="GO:0006355">
    <property type="term" value="P:regulation of DNA-templated transcription"/>
    <property type="evidence" value="ECO:0007669"/>
    <property type="project" value="InterPro"/>
</dbReference>
<evidence type="ECO:0000256" key="4">
    <source>
        <dbReference type="ARBA" id="ARBA00022853"/>
    </source>
</evidence>